<reference evidence="1 2" key="1">
    <citation type="submission" date="2024-05" db="EMBL/GenBank/DDBJ databases">
        <authorList>
            <person name="Wallberg A."/>
        </authorList>
    </citation>
    <scope>NUCLEOTIDE SEQUENCE [LARGE SCALE GENOMIC DNA]</scope>
</reference>
<gene>
    <name evidence="1" type="ORF">MNOR_LOCUS2511</name>
</gene>
<dbReference type="AlphaFoldDB" id="A0AAV2PN18"/>
<comment type="caution">
    <text evidence="1">The sequence shown here is derived from an EMBL/GenBank/DDBJ whole genome shotgun (WGS) entry which is preliminary data.</text>
</comment>
<name>A0AAV2PN18_MEGNR</name>
<protein>
    <submittedName>
        <fullName evidence="1">Uncharacterized protein</fullName>
    </submittedName>
</protein>
<feature type="non-terminal residue" evidence="1">
    <location>
        <position position="238"/>
    </location>
</feature>
<proteinExistence type="predicted"/>
<evidence type="ECO:0000313" key="1">
    <source>
        <dbReference type="EMBL" id="CAL4062212.1"/>
    </source>
</evidence>
<evidence type="ECO:0000313" key="2">
    <source>
        <dbReference type="Proteomes" id="UP001497623"/>
    </source>
</evidence>
<accession>A0AAV2PN18</accession>
<dbReference type="Proteomes" id="UP001497623">
    <property type="component" value="Unassembled WGS sequence"/>
</dbReference>
<dbReference type="EMBL" id="CAXKWB010000778">
    <property type="protein sequence ID" value="CAL4062212.1"/>
    <property type="molecule type" value="Genomic_DNA"/>
</dbReference>
<organism evidence="1 2">
    <name type="scientific">Meganyctiphanes norvegica</name>
    <name type="common">Northern krill</name>
    <name type="synonym">Thysanopoda norvegica</name>
    <dbReference type="NCBI Taxonomy" id="48144"/>
    <lineage>
        <taxon>Eukaryota</taxon>
        <taxon>Metazoa</taxon>
        <taxon>Ecdysozoa</taxon>
        <taxon>Arthropoda</taxon>
        <taxon>Crustacea</taxon>
        <taxon>Multicrustacea</taxon>
        <taxon>Malacostraca</taxon>
        <taxon>Eumalacostraca</taxon>
        <taxon>Eucarida</taxon>
        <taxon>Euphausiacea</taxon>
        <taxon>Euphausiidae</taxon>
        <taxon>Meganyctiphanes</taxon>
    </lineage>
</organism>
<sequence>MPHQCLNTPLRSNTCNVISRMANTSPQKQLLIEHSELCQTLSIRKKCVQCRKDYNREYRQNLRRKKKENIIKTRSVTIDKGSKYASVLCIDCKEKKLKDFCHECHLKYFNAKQKVHKAKKRKSILKEVTQVQSDPSKAINENLFCQIESNEQSIQVQPSTVSNSMCQLVNENESYCCEQSNHTDRPDNSKLPNETNKCKNTMVNKKSEVEKRKIESIKLCDLQIMETPTKKWSEKTVR</sequence>
<keyword evidence="2" id="KW-1185">Reference proteome</keyword>